<keyword evidence="2" id="KW-1185">Reference proteome</keyword>
<evidence type="ECO:0000313" key="2">
    <source>
        <dbReference type="Proteomes" id="UP001341840"/>
    </source>
</evidence>
<dbReference type="Proteomes" id="UP001341840">
    <property type="component" value="Unassembled WGS sequence"/>
</dbReference>
<protein>
    <submittedName>
        <fullName evidence="1">Uncharacterized protein</fullName>
    </submittedName>
</protein>
<comment type="caution">
    <text evidence="1">The sequence shown here is derived from an EMBL/GenBank/DDBJ whole genome shotgun (WGS) entry which is preliminary data.</text>
</comment>
<dbReference type="EMBL" id="JASCZI010151240">
    <property type="protein sequence ID" value="MED6171257.1"/>
    <property type="molecule type" value="Genomic_DNA"/>
</dbReference>
<gene>
    <name evidence="1" type="ORF">PIB30_039155</name>
</gene>
<reference evidence="1 2" key="1">
    <citation type="journal article" date="2023" name="Plants (Basel)">
        <title>Bridging the Gap: Combining Genomics and Transcriptomics Approaches to Understand Stylosanthes scabra, an Orphan Legume from the Brazilian Caatinga.</title>
        <authorList>
            <person name="Ferreira-Neto J.R.C."/>
            <person name="da Silva M.D."/>
            <person name="Binneck E."/>
            <person name="de Melo N.F."/>
            <person name="da Silva R.H."/>
            <person name="de Melo A.L.T.M."/>
            <person name="Pandolfi V."/>
            <person name="Bustamante F.O."/>
            <person name="Brasileiro-Vidal A.C."/>
            <person name="Benko-Iseppon A.M."/>
        </authorList>
    </citation>
    <scope>NUCLEOTIDE SEQUENCE [LARGE SCALE GENOMIC DNA]</scope>
    <source>
        <tissue evidence="1">Leaves</tissue>
    </source>
</reference>
<accession>A0ABU6VCZ5</accession>
<sequence length="184" mass="21595">MWCGSWDYTGDAWEYGKLADHIWAQWRNKGPNWESNLLELEHRGIMTGKSKEIREQTGLSGFGPQTNNRLEMLNEDVNSDGQRSNEIREEECEERRHEVTTPPFVSASPRMLARREAEEMLAICVEGDIKFREENKEKVVNRIMKEITEEEGIGAYSLRPRQRKPWARRKSVAHENSFLIFRRG</sequence>
<name>A0ABU6VCZ5_9FABA</name>
<proteinExistence type="predicted"/>
<evidence type="ECO:0000313" key="1">
    <source>
        <dbReference type="EMBL" id="MED6171257.1"/>
    </source>
</evidence>
<organism evidence="1 2">
    <name type="scientific">Stylosanthes scabra</name>
    <dbReference type="NCBI Taxonomy" id="79078"/>
    <lineage>
        <taxon>Eukaryota</taxon>
        <taxon>Viridiplantae</taxon>
        <taxon>Streptophyta</taxon>
        <taxon>Embryophyta</taxon>
        <taxon>Tracheophyta</taxon>
        <taxon>Spermatophyta</taxon>
        <taxon>Magnoliopsida</taxon>
        <taxon>eudicotyledons</taxon>
        <taxon>Gunneridae</taxon>
        <taxon>Pentapetalae</taxon>
        <taxon>rosids</taxon>
        <taxon>fabids</taxon>
        <taxon>Fabales</taxon>
        <taxon>Fabaceae</taxon>
        <taxon>Papilionoideae</taxon>
        <taxon>50 kb inversion clade</taxon>
        <taxon>dalbergioids sensu lato</taxon>
        <taxon>Dalbergieae</taxon>
        <taxon>Pterocarpus clade</taxon>
        <taxon>Stylosanthes</taxon>
    </lineage>
</organism>